<accession>D3ENH3</accession>
<keyword evidence="2" id="KW-0812">Transmembrane</keyword>
<keyword evidence="2" id="KW-1133">Transmembrane helix</keyword>
<evidence type="ECO:0000256" key="2">
    <source>
        <dbReference type="SAM" id="Phobius"/>
    </source>
</evidence>
<sequence>MPVVLFNCNLYGVLMLNFISVNIQLVSTKILLILIKGYKKYISPFLPPSCRFQPTCSEYMLEAVERFGPLHGTLLGVKRFFRCNPFSTPKYDPVPPKVKT</sequence>
<dbReference type="EMBL" id="CP001842">
    <property type="protein sequence ID" value="ADB95023.1"/>
    <property type="molecule type" value="Genomic_DNA"/>
</dbReference>
<dbReference type="PATRIC" id="fig|713887.8.peg.261"/>
<dbReference type="InterPro" id="IPR002696">
    <property type="entry name" value="Membr_insert_effic_factor_YidD"/>
</dbReference>
<proteinExistence type="inferred from homology"/>
<dbReference type="PANTHER" id="PTHR33383:SF1">
    <property type="entry name" value="MEMBRANE PROTEIN INSERTION EFFICIENCY FACTOR-RELATED"/>
    <property type="match status" value="1"/>
</dbReference>
<dbReference type="HOGENOM" id="CLU_144811_6_1_3"/>
<keyword evidence="1 2" id="KW-0472">Membrane</keyword>
<dbReference type="HAMAP" id="MF_00386">
    <property type="entry name" value="UPF0161_YidD"/>
    <property type="match status" value="1"/>
</dbReference>
<name>D3ENH3_ATETH</name>
<dbReference type="GO" id="GO:0005886">
    <property type="term" value="C:plasma membrane"/>
    <property type="evidence" value="ECO:0007669"/>
    <property type="project" value="UniProtKB-SubCell"/>
</dbReference>
<keyword evidence="1" id="KW-1003">Cell membrane</keyword>
<dbReference type="Pfam" id="PF01809">
    <property type="entry name" value="YidD"/>
    <property type="match status" value="1"/>
</dbReference>
<dbReference type="Proteomes" id="UP000001405">
    <property type="component" value="Chromosome"/>
</dbReference>
<dbReference type="PANTHER" id="PTHR33383">
    <property type="entry name" value="MEMBRANE PROTEIN INSERTION EFFICIENCY FACTOR-RELATED"/>
    <property type="match status" value="1"/>
</dbReference>
<evidence type="ECO:0000313" key="3">
    <source>
        <dbReference type="EMBL" id="ADB95023.1"/>
    </source>
</evidence>
<comment type="similarity">
    <text evidence="1">Belongs to the UPF0161 family.</text>
</comment>
<feature type="transmembrane region" description="Helical" evidence="2">
    <location>
        <begin position="12"/>
        <end position="35"/>
    </location>
</feature>
<dbReference type="SMART" id="SM01234">
    <property type="entry name" value="Haemolytic"/>
    <property type="match status" value="1"/>
</dbReference>
<evidence type="ECO:0000313" key="4">
    <source>
        <dbReference type="Proteomes" id="UP000001405"/>
    </source>
</evidence>
<evidence type="ECO:0000256" key="1">
    <source>
        <dbReference type="HAMAP-Rule" id="MF_00386"/>
    </source>
</evidence>
<gene>
    <name evidence="3" type="ordered locus">UCYN_02780</name>
</gene>
<keyword evidence="4" id="KW-1185">Reference proteome</keyword>
<reference evidence="3 4" key="1">
    <citation type="journal article" date="2010" name="Nature">
        <title>Metabolic streamlining in an open-ocean nitrogen-fixing cyanobacterium.</title>
        <authorList>
            <person name="Tripp H.J."/>
            <person name="Bench S.R."/>
            <person name="Turk K.A."/>
            <person name="Foster R.A."/>
            <person name="Desany B.A."/>
            <person name="Niazi F."/>
            <person name="Affourtit J.P."/>
            <person name="Zehr J.P."/>
        </authorList>
    </citation>
    <scope>NUCLEOTIDE SEQUENCE [LARGE SCALE GENOMIC DNA]</scope>
    <source>
        <strain evidence="4">ALOHA</strain>
    </source>
</reference>
<comment type="subcellular location">
    <subcellularLocation>
        <location evidence="1">Cell inner membrane</location>
        <topology evidence="1">Peripheral membrane protein</topology>
        <orientation evidence="1">Cytoplasmic side</orientation>
    </subcellularLocation>
</comment>
<keyword evidence="1" id="KW-0997">Cell inner membrane</keyword>
<protein>
    <recommendedName>
        <fullName evidence="1">Putative membrane protein insertion efficiency factor</fullName>
    </recommendedName>
</protein>
<dbReference type="NCBIfam" id="TIGR00278">
    <property type="entry name" value="membrane protein insertion efficiency factor YidD"/>
    <property type="match status" value="1"/>
</dbReference>
<dbReference type="KEGG" id="cyu:UCYN_02780"/>
<dbReference type="STRING" id="1453429.UCYN_02780"/>
<organism evidence="4">
    <name type="scientific">Atelocyanobacterium thalassa (isolate ALOHA)</name>
    <dbReference type="NCBI Taxonomy" id="1453429"/>
    <lineage>
        <taxon>Bacteria</taxon>
        <taxon>Bacillati</taxon>
        <taxon>Cyanobacteriota</taxon>
        <taxon>Cyanophyceae</taxon>
        <taxon>Oscillatoriophycideae</taxon>
        <taxon>Chroococcales</taxon>
        <taxon>Aphanothecaceae</taxon>
        <taxon>Candidatus Atelocyanobacterium</taxon>
        <taxon>Candidatus Atelocyanobacterium thalassae</taxon>
    </lineage>
</organism>
<dbReference type="AlphaFoldDB" id="D3ENH3"/>
<comment type="function">
    <text evidence="1">Could be involved in insertion of integral membrane proteins into the membrane.</text>
</comment>